<proteinExistence type="inferred from homology"/>
<evidence type="ECO:0000256" key="7">
    <source>
        <dbReference type="SAM" id="MobiDB-lite"/>
    </source>
</evidence>
<dbReference type="InterPro" id="IPR036871">
    <property type="entry name" value="PX_dom_sf"/>
</dbReference>
<sequence>MAPKIADIVSQATAGNSNQRPRQSDENEHSVSSATTTPRVPRLDTANSAGQSNRISYHKSQPSTPSMRTGPPRSLSYVYSLPNSPSNSRTNSRYENGDIPPETNEEGEEFPFSAPTSEFRGALEVGGSMSSNDKKGKKRESRFLDDAWNPMKWFHESPREEKDGFEFGEKNKEDGGADVEEDKIKGPSLRRTRSDPHHSSLDRTSRAKWGRLRSLLPQMAQQGQNTPASPHGASAVTSHTVNITDELITGGLSTLMLRLWFERDEKGQRRVPVLLHRLRIRVSDSIHPLHGHKSVFRIECEYANGAVRWVIYRQLRDFLSLHTHYAVSNAYNRNVDNLPEFPRTSLPYFKFLLKERGREVGQAEFARLQRQTLENYLLDLIRAVMFHPASNRLCGFLEISALSIAHAQTGGTQYKAGYLQIEASDNRGGGFGRKGTSWKSRRESRWCAVRESYLVVMEEPGELTVWDVFLLDSDFSIERPKRYYRQGLHLLHPDSDDEGEQDKPKENRLQRVHSEPGRSSIVGTIKGNFSRIFGHGRAKTSPGGAPHDGDDSDSSSESSVSFHQNAPMLDPSTNVNPLAEADENQDDQDHPWTEAKKKKKANANEVSKHTFFISNSQMRLKLYAKNQRQMLQWITALERVAATSHYTGRNRFDSFAPIRLNVAAQWLVDGRDYFWNLSRAILMAKETIYIHDWWLSPELYLRRPNKEHYRLDRLLERKAKEGVKVFIILYQEVSSRTTPTDSNYTKQRMTSLHPNIMVQRSPSHFQTGTFYWAHHEKLCVIDQAIAFMGGLDLCFGRWDTPQHVLIDDVDAESGQPQIWPGKDYSNARVSDFYNLSKPEEDMYDRTKVGRMPWHDVAMQVVGQPARDLARHFVERWNYLLRIKNHKRTMPFLLPPPEFKPGELTQMGLTGTCEMQVCRSAGPWSLGTPNRIEHSIQNAYLKAIQMSEHFVYIENQFFISSTTVNDIKIENRIGDAIVHRILRAHRDEVPWKCCIIIPVLPGFAFPVDHSDASAVRIILECQNRTFARGPNSIFARLRKEGIDPNDYITVFSLRNWGKLRGDILTTEQVYIHGKVCIVDDRLAIIGSANINERSQRGDRDSELAAIIRDTDMIDGTMAGKPFKVGRFAHTLRIRLMREHLGVDVDTMYEEDLMTKEPAKAEHDQEPWDPDTEQQYGRPGVTKVKKPGDRTATRRMVHTFGDGITQAVHATTDATSGSTQKTLSKMGLVKDAAGVVADDTLNKERTTFTRDGKQEPGFTSSMVPTLEEQVVAEHNSIKGKENGNANINNSEVKGNGNAHPQARVEDGELYGAPAGASTSEKTDNQPPHSQAGAVDDADEDERAAPGARSLLRKHLGSKLGSKTWTLPTPRPKVDPEGFDDPVSDAFWKNVWVASAVHNTEIYRKVFHAVPDDLVTTWKQYKEFVLHHERLNKPPRDSSMPEAVGRVPSETGDESVPLEGKEAQADEQQTASKEGAEDSEQHLGNSTSEKDPKTRKPAKGVEPFEKWERDEMEKLLGELNGHLVLYPTRFLEGEDAANNFLFNADRLLPLPIYD</sequence>
<comment type="similarity">
    <text evidence="6">Belongs to the phospholipase D family.</text>
</comment>
<dbReference type="InterPro" id="IPR015679">
    <property type="entry name" value="PLipase_D_fam"/>
</dbReference>
<keyword evidence="2" id="KW-0677">Repeat</keyword>
<feature type="compositionally biased region" description="Low complexity" evidence="7">
    <location>
        <begin position="80"/>
        <end position="93"/>
    </location>
</feature>
<evidence type="ECO:0000259" key="8">
    <source>
        <dbReference type="PROSITE" id="PS50003"/>
    </source>
</evidence>
<dbReference type="PANTHER" id="PTHR18896">
    <property type="entry name" value="PHOSPHOLIPASE D"/>
    <property type="match status" value="1"/>
</dbReference>
<feature type="region of interest" description="Disordered" evidence="7">
    <location>
        <begin position="491"/>
        <end position="601"/>
    </location>
</feature>
<evidence type="ECO:0000256" key="2">
    <source>
        <dbReference type="ARBA" id="ARBA00022737"/>
    </source>
</evidence>
<dbReference type="Gene3D" id="3.30.870.10">
    <property type="entry name" value="Endonuclease Chain A"/>
    <property type="match status" value="2"/>
</dbReference>
<feature type="compositionally biased region" description="Polar residues" evidence="7">
    <location>
        <begin position="10"/>
        <end position="21"/>
    </location>
</feature>
<reference evidence="10 11" key="1">
    <citation type="submission" date="2024-01" db="EMBL/GenBank/DDBJ databases">
        <title>A draft genome for the cacao thread blight pathogen Marasmiellus scandens.</title>
        <authorList>
            <person name="Baruah I.K."/>
            <person name="Leung J."/>
            <person name="Bukari Y."/>
            <person name="Amoako-Attah I."/>
            <person name="Meinhardt L.W."/>
            <person name="Bailey B.A."/>
            <person name="Cohen S.P."/>
        </authorList>
    </citation>
    <scope>NUCLEOTIDE SEQUENCE [LARGE SCALE GENOMIC DNA]</scope>
    <source>
        <strain evidence="10 11">GH-19</strain>
    </source>
</reference>
<dbReference type="SUPFAM" id="SSF64268">
    <property type="entry name" value="PX domain"/>
    <property type="match status" value="1"/>
</dbReference>
<feature type="region of interest" description="Disordered" evidence="7">
    <location>
        <begin position="1156"/>
        <end position="1188"/>
    </location>
</feature>
<keyword evidence="11" id="KW-1185">Reference proteome</keyword>
<evidence type="ECO:0000256" key="5">
    <source>
        <dbReference type="ARBA" id="ARBA00023098"/>
    </source>
</evidence>
<feature type="compositionally biased region" description="Basic and acidic residues" evidence="7">
    <location>
        <begin position="501"/>
        <end position="516"/>
    </location>
</feature>
<evidence type="ECO:0000256" key="4">
    <source>
        <dbReference type="ARBA" id="ARBA00022963"/>
    </source>
</evidence>
<feature type="compositionally biased region" description="Polar residues" evidence="7">
    <location>
        <begin position="45"/>
        <end position="67"/>
    </location>
</feature>
<dbReference type="CDD" id="cd06093">
    <property type="entry name" value="PX_domain"/>
    <property type="match status" value="1"/>
</dbReference>
<feature type="domain" description="PLD phosphodiesterase" evidence="9">
    <location>
        <begin position="1066"/>
        <end position="1093"/>
    </location>
</feature>
<dbReference type="InterPro" id="IPR025202">
    <property type="entry name" value="PLD-like_dom"/>
</dbReference>
<dbReference type="InterPro" id="IPR001736">
    <property type="entry name" value="PLipase_D/transphosphatidylase"/>
</dbReference>
<feature type="region of interest" description="Disordered" evidence="7">
    <location>
        <begin position="1"/>
        <end position="113"/>
    </location>
</feature>
<feature type="compositionally biased region" description="Polar residues" evidence="7">
    <location>
        <begin position="1314"/>
        <end position="1326"/>
    </location>
</feature>
<evidence type="ECO:0000256" key="6">
    <source>
        <dbReference type="PIRNR" id="PIRNR009376"/>
    </source>
</evidence>
<feature type="compositionally biased region" description="Basic and acidic residues" evidence="7">
    <location>
        <begin position="192"/>
        <end position="205"/>
    </location>
</feature>
<dbReference type="Pfam" id="PF13091">
    <property type="entry name" value="PLDc_2"/>
    <property type="match status" value="1"/>
</dbReference>
<accession>A0ABR1K0G1</accession>
<evidence type="ECO:0000313" key="10">
    <source>
        <dbReference type="EMBL" id="KAK7469091.1"/>
    </source>
</evidence>
<keyword evidence="5" id="KW-0443">Lipid metabolism</keyword>
<dbReference type="InterPro" id="IPR016555">
    <property type="entry name" value="PLipase_D_euk"/>
</dbReference>
<feature type="region of interest" description="Disordered" evidence="7">
    <location>
        <begin position="123"/>
        <end position="142"/>
    </location>
</feature>
<dbReference type="SUPFAM" id="SSF56024">
    <property type="entry name" value="Phospholipase D/nuclease"/>
    <property type="match status" value="2"/>
</dbReference>
<feature type="region of interest" description="Disordered" evidence="7">
    <location>
        <begin position="1273"/>
        <end position="1342"/>
    </location>
</feature>
<feature type="region of interest" description="Disordered" evidence="7">
    <location>
        <begin position="1429"/>
        <end position="1501"/>
    </location>
</feature>
<evidence type="ECO:0000259" key="9">
    <source>
        <dbReference type="PROSITE" id="PS50035"/>
    </source>
</evidence>
<protein>
    <recommendedName>
        <fullName evidence="6">Phospholipase</fullName>
        <ecNumber evidence="6">3.1.4.4</ecNumber>
    </recommendedName>
</protein>
<dbReference type="EMBL" id="JBANRG010000003">
    <property type="protein sequence ID" value="KAK7469091.1"/>
    <property type="molecule type" value="Genomic_DNA"/>
</dbReference>
<comment type="catalytic activity">
    <reaction evidence="1 6">
        <text>a 1,2-diacyl-sn-glycero-3-phosphocholine + H2O = a 1,2-diacyl-sn-glycero-3-phosphate + choline + H(+)</text>
        <dbReference type="Rhea" id="RHEA:14445"/>
        <dbReference type="ChEBI" id="CHEBI:15354"/>
        <dbReference type="ChEBI" id="CHEBI:15377"/>
        <dbReference type="ChEBI" id="CHEBI:15378"/>
        <dbReference type="ChEBI" id="CHEBI:57643"/>
        <dbReference type="ChEBI" id="CHEBI:58608"/>
        <dbReference type="EC" id="3.1.4.4"/>
    </reaction>
</comment>
<dbReference type="PANTHER" id="PTHR18896:SF76">
    <property type="entry name" value="PHOSPHOLIPASE"/>
    <property type="match status" value="1"/>
</dbReference>
<dbReference type="EC" id="3.1.4.4" evidence="6"/>
<dbReference type="PROSITE" id="PS50035">
    <property type="entry name" value="PLD"/>
    <property type="match status" value="2"/>
</dbReference>
<dbReference type="CDD" id="cd09141">
    <property type="entry name" value="PLDc_vPLD1_2_yPLD_like_2"/>
    <property type="match status" value="1"/>
</dbReference>
<dbReference type="GO" id="GO:0004630">
    <property type="term" value="F:phospholipase D activity"/>
    <property type="evidence" value="ECO:0007669"/>
    <property type="project" value="UniProtKB-EC"/>
</dbReference>
<keyword evidence="4 6" id="KW-0442">Lipid degradation</keyword>
<dbReference type="Proteomes" id="UP001498398">
    <property type="component" value="Unassembled WGS sequence"/>
</dbReference>
<dbReference type="SMART" id="SM00155">
    <property type="entry name" value="PLDc"/>
    <property type="match status" value="2"/>
</dbReference>
<gene>
    <name evidence="10" type="primary">SPO14_1</name>
    <name evidence="10" type="ORF">VKT23_003583</name>
</gene>
<feature type="compositionally biased region" description="Basic and acidic residues" evidence="7">
    <location>
        <begin position="154"/>
        <end position="175"/>
    </location>
</feature>
<name>A0ABR1K0G1_9AGAR</name>
<feature type="compositionally biased region" description="Polar residues" evidence="7">
    <location>
        <begin position="1281"/>
        <end position="1290"/>
    </location>
</feature>
<dbReference type="PROSITE" id="PS50003">
    <property type="entry name" value="PH_DOMAIN"/>
    <property type="match status" value="1"/>
</dbReference>
<feature type="domain" description="PH" evidence="8">
    <location>
        <begin position="424"/>
        <end position="642"/>
    </location>
</feature>
<dbReference type="Gene3D" id="3.30.1520.10">
    <property type="entry name" value="Phox-like domain"/>
    <property type="match status" value="1"/>
</dbReference>
<comment type="caution">
    <text evidence="10">The sequence shown here is derived from an EMBL/GenBank/DDBJ whole genome shotgun (WGS) entry which is preliminary data.</text>
</comment>
<evidence type="ECO:0000256" key="3">
    <source>
        <dbReference type="ARBA" id="ARBA00022801"/>
    </source>
</evidence>
<dbReference type="InterPro" id="IPR001849">
    <property type="entry name" value="PH_domain"/>
</dbReference>
<dbReference type="SMART" id="SM00233">
    <property type="entry name" value="PH"/>
    <property type="match status" value="1"/>
</dbReference>
<feature type="domain" description="PLD phosphodiesterase" evidence="9">
    <location>
        <begin position="770"/>
        <end position="797"/>
    </location>
</feature>
<organism evidence="10 11">
    <name type="scientific">Marasmiellus scandens</name>
    <dbReference type="NCBI Taxonomy" id="2682957"/>
    <lineage>
        <taxon>Eukaryota</taxon>
        <taxon>Fungi</taxon>
        <taxon>Dikarya</taxon>
        <taxon>Basidiomycota</taxon>
        <taxon>Agaricomycotina</taxon>
        <taxon>Agaricomycetes</taxon>
        <taxon>Agaricomycetidae</taxon>
        <taxon>Agaricales</taxon>
        <taxon>Marasmiineae</taxon>
        <taxon>Omphalotaceae</taxon>
        <taxon>Marasmiellus</taxon>
    </lineage>
</organism>
<keyword evidence="3 6" id="KW-0378">Hydrolase</keyword>
<dbReference type="PIRSF" id="PIRSF009376">
    <property type="entry name" value="Phospholipase_D_euk"/>
    <property type="match status" value="1"/>
</dbReference>
<feature type="region of interest" description="Disordered" evidence="7">
    <location>
        <begin position="154"/>
        <end position="206"/>
    </location>
</feature>
<evidence type="ECO:0000256" key="1">
    <source>
        <dbReference type="ARBA" id="ARBA00000798"/>
    </source>
</evidence>
<dbReference type="CDD" id="cd09138">
    <property type="entry name" value="PLDc_vPLD1_2_yPLD_like_1"/>
    <property type="match status" value="1"/>
</dbReference>
<evidence type="ECO:0000313" key="11">
    <source>
        <dbReference type="Proteomes" id="UP001498398"/>
    </source>
</evidence>